<evidence type="ECO:0000259" key="4">
    <source>
        <dbReference type="Pfam" id="PF07726"/>
    </source>
</evidence>
<comment type="caution">
    <text evidence="6">The sequence shown here is derived from an EMBL/GenBank/DDBJ whole genome shotgun (WGS) entry which is preliminary data.</text>
</comment>
<sequence>MSSSLEILNKIVSNIEKVIVGKRKSIELILLSLICDGHVLIEDVPGVGKTSIVSSLARSVNASFKRIQFTPDILPSDITGFTMYNQKEGKFEYHPGSIMSHIILADEINRTSPKTQASLLEAMEEKQVTVDGVTYSLPKPFMVLATQNPVEYLGTYPLPEAQLDRFFMKVSIGYPQKSEESEILSRFQEQNPLESLEPVADSSNILNIQNEVRKVYVDKSINNYIVEIVSRTRSHSDISLGSSPRGSLSLYRASQAWAMYNERNFVIPEDVKLMSIPVLSHRIILKQEARLKKISCEEIINTIIKSVSVPTVDKYGKK</sequence>
<reference evidence="7" key="1">
    <citation type="submission" date="2018-11" db="EMBL/GenBank/DDBJ databases">
        <title>Genome sequencing of a novel mesophilic and cellulolytic organism within the genus Hungateiclostridium.</title>
        <authorList>
            <person name="Rettenmaier R."/>
            <person name="Liebl W."/>
            <person name="Zverlov V."/>
        </authorList>
    </citation>
    <scope>NUCLEOTIDE SEQUENCE [LARGE SCALE GENOMIC DNA]</scope>
    <source>
        <strain evidence="7">N2K1</strain>
    </source>
</reference>
<dbReference type="EMBL" id="RLII01000003">
    <property type="protein sequence ID" value="RXE59888.1"/>
    <property type="molecule type" value="Genomic_DNA"/>
</dbReference>
<feature type="domain" description="ATPase AAA-3" evidence="4">
    <location>
        <begin position="38"/>
        <end position="168"/>
    </location>
</feature>
<dbReference type="SUPFAM" id="SSF52540">
    <property type="entry name" value="P-loop containing nucleoside triphosphate hydrolases"/>
    <property type="match status" value="1"/>
</dbReference>
<evidence type="ECO:0000313" key="7">
    <source>
        <dbReference type="Proteomes" id="UP000289166"/>
    </source>
</evidence>
<accession>A0A4Q0I6I2</accession>
<keyword evidence="1" id="KW-0547">Nucleotide-binding</keyword>
<keyword evidence="2" id="KW-0067">ATP-binding</keyword>
<dbReference type="PANTHER" id="PTHR42759:SF5">
    <property type="entry name" value="METHANOL DEHYDROGENASE REGULATOR"/>
    <property type="match status" value="1"/>
</dbReference>
<evidence type="ECO:0000256" key="3">
    <source>
        <dbReference type="ARBA" id="ARBA00061607"/>
    </source>
</evidence>
<name>A0A4Q0I6I2_9FIRM</name>
<gene>
    <name evidence="6" type="ORF">EFD62_03830</name>
</gene>
<evidence type="ECO:0000256" key="1">
    <source>
        <dbReference type="ARBA" id="ARBA00022741"/>
    </source>
</evidence>
<dbReference type="OrthoDB" id="9808397at2"/>
<evidence type="ECO:0000313" key="6">
    <source>
        <dbReference type="EMBL" id="RXE59888.1"/>
    </source>
</evidence>
<dbReference type="Gene3D" id="3.40.50.300">
    <property type="entry name" value="P-loop containing nucleotide triphosphate hydrolases"/>
    <property type="match status" value="1"/>
</dbReference>
<evidence type="ECO:0000259" key="5">
    <source>
        <dbReference type="Pfam" id="PF17863"/>
    </source>
</evidence>
<dbReference type="Proteomes" id="UP000289166">
    <property type="component" value="Unassembled WGS sequence"/>
</dbReference>
<comment type="similarity">
    <text evidence="3">Belongs to the MoxR family.</text>
</comment>
<dbReference type="RefSeq" id="WP_069193439.1">
    <property type="nucleotide sequence ID" value="NZ_RLII01000003.1"/>
</dbReference>
<dbReference type="InterPro" id="IPR011703">
    <property type="entry name" value="ATPase_AAA-3"/>
</dbReference>
<dbReference type="Gene3D" id="1.10.8.80">
    <property type="entry name" value="Magnesium chelatase subunit I, C-Terminal domain"/>
    <property type="match status" value="1"/>
</dbReference>
<dbReference type="GO" id="GO:0016887">
    <property type="term" value="F:ATP hydrolysis activity"/>
    <property type="evidence" value="ECO:0007669"/>
    <property type="project" value="InterPro"/>
</dbReference>
<dbReference type="Pfam" id="PF17863">
    <property type="entry name" value="AAA_lid_2"/>
    <property type="match status" value="1"/>
</dbReference>
<keyword evidence="7" id="KW-1185">Reference proteome</keyword>
<dbReference type="AlphaFoldDB" id="A0A4Q0I6I2"/>
<dbReference type="FunFam" id="3.40.50.300:FF:000640">
    <property type="entry name" value="MoxR family ATPase"/>
    <property type="match status" value="1"/>
</dbReference>
<organism evidence="6 7">
    <name type="scientific">Acetivibrio mesophilus</name>
    <dbReference type="NCBI Taxonomy" id="2487273"/>
    <lineage>
        <taxon>Bacteria</taxon>
        <taxon>Bacillati</taxon>
        <taxon>Bacillota</taxon>
        <taxon>Clostridia</taxon>
        <taxon>Eubacteriales</taxon>
        <taxon>Oscillospiraceae</taxon>
        <taxon>Acetivibrio</taxon>
    </lineage>
</organism>
<dbReference type="InterPro" id="IPR050764">
    <property type="entry name" value="CbbQ/NirQ/NorQ/GpvN"/>
</dbReference>
<dbReference type="GO" id="GO:0005524">
    <property type="term" value="F:ATP binding"/>
    <property type="evidence" value="ECO:0007669"/>
    <property type="project" value="UniProtKB-KW"/>
</dbReference>
<dbReference type="Pfam" id="PF07726">
    <property type="entry name" value="AAA_3"/>
    <property type="match status" value="1"/>
</dbReference>
<dbReference type="PANTHER" id="PTHR42759">
    <property type="entry name" value="MOXR FAMILY PROTEIN"/>
    <property type="match status" value="1"/>
</dbReference>
<protein>
    <submittedName>
        <fullName evidence="6">MoxR family ATPase</fullName>
    </submittedName>
</protein>
<proteinExistence type="inferred from homology"/>
<dbReference type="InterPro" id="IPR027417">
    <property type="entry name" value="P-loop_NTPase"/>
</dbReference>
<evidence type="ECO:0000256" key="2">
    <source>
        <dbReference type="ARBA" id="ARBA00022840"/>
    </source>
</evidence>
<dbReference type="PIRSF" id="PIRSF002849">
    <property type="entry name" value="AAA_ATPase_chaperone_MoxR_prd"/>
    <property type="match status" value="1"/>
</dbReference>
<dbReference type="InterPro" id="IPR041628">
    <property type="entry name" value="ChlI/MoxR_AAA_lid"/>
</dbReference>
<feature type="domain" description="ChlI/MoxR AAA lid" evidence="5">
    <location>
        <begin position="231"/>
        <end position="302"/>
    </location>
</feature>
<dbReference type="CDD" id="cd00009">
    <property type="entry name" value="AAA"/>
    <property type="match status" value="1"/>
</dbReference>